<protein>
    <recommendedName>
        <fullName evidence="9">Glycosyltransferase RgtA/B/C/D-like domain-containing protein</fullName>
    </recommendedName>
</protein>
<feature type="transmembrane region" description="Helical" evidence="8">
    <location>
        <begin position="314"/>
        <end position="332"/>
    </location>
</feature>
<proteinExistence type="predicted"/>
<keyword evidence="4" id="KW-0808">Transferase</keyword>
<feature type="transmembrane region" description="Helical" evidence="8">
    <location>
        <begin position="267"/>
        <end position="288"/>
    </location>
</feature>
<dbReference type="GO" id="GO:0016763">
    <property type="term" value="F:pentosyltransferase activity"/>
    <property type="evidence" value="ECO:0007669"/>
    <property type="project" value="TreeGrafter"/>
</dbReference>
<gene>
    <name evidence="10" type="ORF">GF1_09070</name>
</gene>
<feature type="transmembrane region" description="Helical" evidence="8">
    <location>
        <begin position="179"/>
        <end position="200"/>
    </location>
</feature>
<evidence type="ECO:0000313" key="10">
    <source>
        <dbReference type="EMBL" id="BCO08531.1"/>
    </source>
</evidence>
<feature type="domain" description="Glycosyltransferase RgtA/B/C/D-like" evidence="9">
    <location>
        <begin position="33"/>
        <end position="184"/>
    </location>
</feature>
<evidence type="ECO:0000256" key="8">
    <source>
        <dbReference type="SAM" id="Phobius"/>
    </source>
</evidence>
<comment type="subcellular location">
    <subcellularLocation>
        <location evidence="1">Cell membrane</location>
        <topology evidence="1">Multi-pass membrane protein</topology>
    </subcellularLocation>
</comment>
<dbReference type="InterPro" id="IPR038731">
    <property type="entry name" value="RgtA/B/C-like"/>
</dbReference>
<dbReference type="EMBL" id="AP024233">
    <property type="protein sequence ID" value="BCO08531.1"/>
    <property type="molecule type" value="Genomic_DNA"/>
</dbReference>
<feature type="transmembrane region" description="Helical" evidence="8">
    <location>
        <begin position="344"/>
        <end position="365"/>
    </location>
</feature>
<evidence type="ECO:0000256" key="5">
    <source>
        <dbReference type="ARBA" id="ARBA00022692"/>
    </source>
</evidence>
<dbReference type="GO" id="GO:0005886">
    <property type="term" value="C:plasma membrane"/>
    <property type="evidence" value="ECO:0007669"/>
    <property type="project" value="UniProtKB-SubCell"/>
</dbReference>
<keyword evidence="11" id="KW-1185">Reference proteome</keyword>
<evidence type="ECO:0000259" key="9">
    <source>
        <dbReference type="Pfam" id="PF13231"/>
    </source>
</evidence>
<dbReference type="Proteomes" id="UP001063350">
    <property type="component" value="Chromosome"/>
</dbReference>
<dbReference type="AlphaFoldDB" id="A0A915XKP2"/>
<feature type="transmembrane region" description="Helical" evidence="8">
    <location>
        <begin position="56"/>
        <end position="75"/>
    </location>
</feature>
<keyword evidence="3" id="KW-0328">Glycosyltransferase</keyword>
<sequence>MPIDETRYLAVAWEMHLNNSYIVPHLNGLPYSHKPPLLFWLINLDWWLFGVNERTLRAIPLLFSLLNILLIYRIGLQLWRDSRTARYAAIITASCLLYLIWSSLIMFDIVLTFWVLLGIYGLLKAGQAKNMKPWLLVGLGLGGGLLTKGPVILVHVLPVALLGFLWLPRSVQIKRWYGGLLLALGIGLGLVSLWLIPAVMTGGEGYRQDILWGQTVNRVVSSFAHRHPWWWYLPLVPVLLLPWILLRPVWSGFAMVRKDPGRCFPTVWALSSLAVLSLISGKQIYYLVPLIPAFSLLLARNITTFPADTSSSRWYYPPATLYILLGILVYLLRYLPLEGSSADILLFRTGLLALGLITTGLVFLVLRNREIEPLVTWTGLSSAALICLLLVSGDRFFQRYDIRDVARILKAREEQGYTLINKGKYYGQFQFTGRLTRPVLVAHRINDLRNYVENHEKSLLITYEPVDRAINQDEIFFQQLYRGKKLVLWNEQGMKKYLSR</sequence>
<dbReference type="PANTHER" id="PTHR33908">
    <property type="entry name" value="MANNOSYLTRANSFERASE YKCB-RELATED"/>
    <property type="match status" value="1"/>
</dbReference>
<dbReference type="GO" id="GO:0009103">
    <property type="term" value="P:lipopolysaccharide biosynthetic process"/>
    <property type="evidence" value="ECO:0007669"/>
    <property type="project" value="TreeGrafter"/>
</dbReference>
<organism evidence="10 11">
    <name type="scientific">Desulfolithobacter dissulfuricans</name>
    <dbReference type="NCBI Taxonomy" id="2795293"/>
    <lineage>
        <taxon>Bacteria</taxon>
        <taxon>Pseudomonadati</taxon>
        <taxon>Thermodesulfobacteriota</taxon>
        <taxon>Desulfobulbia</taxon>
        <taxon>Desulfobulbales</taxon>
        <taxon>Desulfobulbaceae</taxon>
        <taxon>Desulfolithobacter</taxon>
    </lineage>
</organism>
<keyword evidence="5 8" id="KW-0812">Transmembrane</keyword>
<dbReference type="GO" id="GO:0010041">
    <property type="term" value="P:response to iron(III) ion"/>
    <property type="evidence" value="ECO:0007669"/>
    <property type="project" value="TreeGrafter"/>
</dbReference>
<feature type="transmembrane region" description="Helical" evidence="8">
    <location>
        <begin position="134"/>
        <end position="167"/>
    </location>
</feature>
<keyword evidence="2" id="KW-1003">Cell membrane</keyword>
<dbReference type="KEGG" id="ddu:GF1_09070"/>
<feature type="transmembrane region" description="Helical" evidence="8">
    <location>
        <begin position="96"/>
        <end position="122"/>
    </location>
</feature>
<evidence type="ECO:0000256" key="2">
    <source>
        <dbReference type="ARBA" id="ARBA00022475"/>
    </source>
</evidence>
<accession>A0A915XKP2</accession>
<evidence type="ECO:0000313" key="11">
    <source>
        <dbReference type="Proteomes" id="UP001063350"/>
    </source>
</evidence>
<evidence type="ECO:0000256" key="6">
    <source>
        <dbReference type="ARBA" id="ARBA00022989"/>
    </source>
</evidence>
<feature type="transmembrane region" description="Helical" evidence="8">
    <location>
        <begin position="229"/>
        <end position="246"/>
    </location>
</feature>
<keyword evidence="7 8" id="KW-0472">Membrane</keyword>
<feature type="transmembrane region" description="Helical" evidence="8">
    <location>
        <begin position="377"/>
        <end position="397"/>
    </location>
</feature>
<evidence type="ECO:0000256" key="3">
    <source>
        <dbReference type="ARBA" id="ARBA00022676"/>
    </source>
</evidence>
<name>A0A915XKP2_9BACT</name>
<reference evidence="10" key="1">
    <citation type="submission" date="2020-12" db="EMBL/GenBank/DDBJ databases">
        <title>Desulfobium dissulfuricans gen. nov., sp. nov., a novel mesophilic, sulfate-reducing bacterium isolated from a deep-sea hydrothermal vent.</title>
        <authorList>
            <person name="Hashimoto Y."/>
            <person name="Tame A."/>
            <person name="Sawayama S."/>
            <person name="Miyazaki J."/>
            <person name="Takai K."/>
            <person name="Nakagawa S."/>
        </authorList>
    </citation>
    <scope>NUCLEOTIDE SEQUENCE</scope>
    <source>
        <strain evidence="10">GF1</strain>
    </source>
</reference>
<evidence type="ECO:0000256" key="1">
    <source>
        <dbReference type="ARBA" id="ARBA00004651"/>
    </source>
</evidence>
<dbReference type="Pfam" id="PF13231">
    <property type="entry name" value="PMT_2"/>
    <property type="match status" value="1"/>
</dbReference>
<dbReference type="PANTHER" id="PTHR33908:SF3">
    <property type="entry name" value="UNDECAPRENYL PHOSPHATE-ALPHA-4-AMINO-4-DEOXY-L-ARABINOSE ARABINOSYL TRANSFERASE"/>
    <property type="match status" value="1"/>
</dbReference>
<evidence type="ECO:0000256" key="7">
    <source>
        <dbReference type="ARBA" id="ARBA00023136"/>
    </source>
</evidence>
<evidence type="ECO:0000256" key="4">
    <source>
        <dbReference type="ARBA" id="ARBA00022679"/>
    </source>
</evidence>
<dbReference type="InterPro" id="IPR050297">
    <property type="entry name" value="LipidA_mod_glycosyltrf_83"/>
</dbReference>
<keyword evidence="6 8" id="KW-1133">Transmembrane helix</keyword>